<feature type="domain" description="Peptidase S1" evidence="2">
    <location>
        <begin position="23"/>
        <end position="263"/>
    </location>
</feature>
<dbReference type="RefSeq" id="XP_016923261.3">
    <property type="nucleotide sequence ID" value="XM_017067772.4"/>
</dbReference>
<organism evidence="3 4">
    <name type="scientific">Drosophila suzukii</name>
    <name type="common">Spotted-wing drosophila fruit fly</name>
    <dbReference type="NCBI Taxonomy" id="28584"/>
    <lineage>
        <taxon>Eukaryota</taxon>
        <taxon>Metazoa</taxon>
        <taxon>Ecdysozoa</taxon>
        <taxon>Arthropoda</taxon>
        <taxon>Hexapoda</taxon>
        <taxon>Insecta</taxon>
        <taxon>Pterygota</taxon>
        <taxon>Neoptera</taxon>
        <taxon>Endopterygota</taxon>
        <taxon>Diptera</taxon>
        <taxon>Brachycera</taxon>
        <taxon>Muscomorpha</taxon>
        <taxon>Ephydroidea</taxon>
        <taxon>Drosophilidae</taxon>
        <taxon>Drosophila</taxon>
        <taxon>Sophophora</taxon>
    </lineage>
</organism>
<dbReference type="GO" id="GO:0046872">
    <property type="term" value="F:metal ion binding"/>
    <property type="evidence" value="ECO:0007669"/>
    <property type="project" value="UniProtKB-KW"/>
</dbReference>
<evidence type="ECO:0000313" key="3">
    <source>
        <dbReference type="Proteomes" id="UP001652628"/>
    </source>
</evidence>
<dbReference type="Gene3D" id="2.40.10.10">
    <property type="entry name" value="Trypsin-like serine proteases"/>
    <property type="match status" value="2"/>
</dbReference>
<proteinExistence type="predicted"/>
<dbReference type="InterPro" id="IPR001254">
    <property type="entry name" value="Trypsin_dom"/>
</dbReference>
<dbReference type="AlphaFoldDB" id="A0AB39YWJ6"/>
<dbReference type="GO" id="GO:0006508">
    <property type="term" value="P:proteolysis"/>
    <property type="evidence" value="ECO:0007669"/>
    <property type="project" value="InterPro"/>
</dbReference>
<keyword evidence="3" id="KW-1185">Reference proteome</keyword>
<dbReference type="SUPFAM" id="SSF50494">
    <property type="entry name" value="Trypsin-like serine proteases"/>
    <property type="match status" value="1"/>
</dbReference>
<dbReference type="GeneID" id="108004716"/>
<dbReference type="PRINTS" id="PR00722">
    <property type="entry name" value="CHYMOTRYPSIN"/>
</dbReference>
<dbReference type="GO" id="GO:0004252">
    <property type="term" value="F:serine-type endopeptidase activity"/>
    <property type="evidence" value="ECO:0007669"/>
    <property type="project" value="InterPro"/>
</dbReference>
<keyword evidence="1" id="KW-0732">Signal</keyword>
<dbReference type="Pfam" id="PF00089">
    <property type="entry name" value="Trypsin"/>
    <property type="match status" value="1"/>
</dbReference>
<feature type="chain" id="PRO_5045353848" evidence="1">
    <location>
        <begin position="22"/>
        <end position="294"/>
    </location>
</feature>
<reference evidence="3" key="1">
    <citation type="submission" date="2025-05" db="UniProtKB">
        <authorList>
            <consortium name="RefSeq"/>
        </authorList>
    </citation>
    <scope>NUCLEOTIDE SEQUENCE [LARGE SCALE GENOMIC DNA]</scope>
</reference>
<dbReference type="InterPro" id="IPR001314">
    <property type="entry name" value="Peptidase_S1A"/>
</dbReference>
<evidence type="ECO:0000259" key="2">
    <source>
        <dbReference type="PROSITE" id="PS50240"/>
    </source>
</evidence>
<name>A0AB39YWJ6_DROSZ</name>
<dbReference type="InterPro" id="IPR043504">
    <property type="entry name" value="Peptidase_S1_PA_chymotrypsin"/>
</dbReference>
<dbReference type="InterPro" id="IPR018114">
    <property type="entry name" value="TRYPSIN_HIS"/>
</dbReference>
<dbReference type="PANTHER" id="PTHR24260:SF147">
    <property type="entry name" value="EG:BACR7A4.3 PROTEIN-RELATED"/>
    <property type="match status" value="1"/>
</dbReference>
<reference evidence="4" key="2">
    <citation type="submission" date="2025-08" db="UniProtKB">
        <authorList>
            <consortium name="RefSeq"/>
        </authorList>
    </citation>
    <scope>IDENTIFICATION</scope>
</reference>
<dbReference type="InterPro" id="IPR009003">
    <property type="entry name" value="Peptidase_S1_PA"/>
</dbReference>
<evidence type="ECO:0000313" key="4">
    <source>
        <dbReference type="RefSeq" id="XP_016923261.3"/>
    </source>
</evidence>
<dbReference type="PROSITE" id="PS00134">
    <property type="entry name" value="TRYPSIN_HIS"/>
    <property type="match status" value="1"/>
</dbReference>
<dbReference type="PANTHER" id="PTHR24260">
    <property type="match status" value="1"/>
</dbReference>
<feature type="signal peptide" evidence="1">
    <location>
        <begin position="1"/>
        <end position="21"/>
    </location>
</feature>
<dbReference type="SMART" id="SM00020">
    <property type="entry name" value="Tryp_SPc"/>
    <property type="match status" value="1"/>
</dbReference>
<dbReference type="InterPro" id="IPR051333">
    <property type="entry name" value="CLIP_Serine_Protease"/>
</dbReference>
<gene>
    <name evidence="4" type="primary">LOC108004716</name>
</gene>
<sequence length="294" mass="32958">MKSAVIGISALLIILPIPGLSQYLDGECGIPRNGKIANNISSPWMAYLHTTELIFVCGGTLITQKLILTAAHCTKANEQLVARLGEFIEADNENDTIHSEHQVNQTFVHPFYNIKTNDNDIAILRLDTDVVYSENIRPICITWWTIWRGYIDHIPVLTGARWGLPMVKNESDTFKTLDIRRQPTEMCSTKNGTKISSSQFCAGDSESKLCNVDSSNPLGALISYRNHTRFVLIGIATTNQKCNRPSTYTDILSHIDFILRVWRQFGNTNRPPNSRNPKVILVDTVTNLSSHSKD</sequence>
<evidence type="ECO:0000256" key="1">
    <source>
        <dbReference type="SAM" id="SignalP"/>
    </source>
</evidence>
<dbReference type="CDD" id="cd00190">
    <property type="entry name" value="Tryp_SPc"/>
    <property type="match status" value="1"/>
</dbReference>
<protein>
    <submittedName>
        <fullName evidence="4">Vitamin K-dependent protein C</fullName>
    </submittedName>
</protein>
<accession>A0AB39YWJ6</accession>
<dbReference type="PROSITE" id="PS50240">
    <property type="entry name" value="TRYPSIN_DOM"/>
    <property type="match status" value="1"/>
</dbReference>
<dbReference type="Proteomes" id="UP001652628">
    <property type="component" value="Chromosome 2L"/>
</dbReference>